<dbReference type="Pfam" id="PF20329">
    <property type="entry name" value="DUF6624"/>
    <property type="match status" value="1"/>
</dbReference>
<keyword evidence="2" id="KW-1185">Reference proteome</keyword>
<reference evidence="1 2" key="1">
    <citation type="submission" date="2020-03" db="EMBL/GenBank/DDBJ databases">
        <title>Genomic Encyclopedia of Type Strains, Phase IV (KMG-IV): sequencing the most valuable type-strain genomes for metagenomic binning, comparative biology and taxonomic classification.</title>
        <authorList>
            <person name="Goeker M."/>
        </authorList>
    </citation>
    <scope>NUCLEOTIDE SEQUENCE [LARGE SCALE GENOMIC DNA]</scope>
    <source>
        <strain evidence="1 2">DSM 102865</strain>
    </source>
</reference>
<dbReference type="Proteomes" id="UP001179181">
    <property type="component" value="Unassembled WGS sequence"/>
</dbReference>
<sequence>MHILRLTVSIFVYLVPFCVCGQINNQLKAELDSIYHVDQLYRDILDNPPKKDSLAKVHNLSGQEVDQRIFDKMTEIDHSNIKRVKKIIEQYGYPGTKLVGSPTNEAAWYVIQHSEDISEYFPLIEKAGKSKELPFDLVAMMQDRLLMGQGKEQLYGTQVRCENSECYVWPIANPTQVNQRRKQAGFKTTVEQNAKRLGVAYKIRTLPKK</sequence>
<comment type="caution">
    <text evidence="1">The sequence shown here is derived from an EMBL/GenBank/DDBJ whole genome shotgun (WGS) entry which is preliminary data.</text>
</comment>
<protein>
    <submittedName>
        <fullName evidence="1">Uncharacterized protein</fullName>
    </submittedName>
</protein>
<gene>
    <name evidence="1" type="ORF">FHS68_003747</name>
</gene>
<name>A0ABX0USE2_9BACT</name>
<dbReference type="RefSeq" id="WP_167272914.1">
    <property type="nucleotide sequence ID" value="NZ_JAASQJ010000003.1"/>
</dbReference>
<accession>A0ABX0USE2</accession>
<dbReference type="EMBL" id="JAASQJ010000003">
    <property type="protein sequence ID" value="NIJ54565.1"/>
    <property type="molecule type" value="Genomic_DNA"/>
</dbReference>
<dbReference type="InterPro" id="IPR046732">
    <property type="entry name" value="DUF6624"/>
</dbReference>
<organism evidence="1 2">
    <name type="scientific">Dyadobacter arcticus</name>
    <dbReference type="NCBI Taxonomy" id="1078754"/>
    <lineage>
        <taxon>Bacteria</taxon>
        <taxon>Pseudomonadati</taxon>
        <taxon>Bacteroidota</taxon>
        <taxon>Cytophagia</taxon>
        <taxon>Cytophagales</taxon>
        <taxon>Spirosomataceae</taxon>
        <taxon>Dyadobacter</taxon>
    </lineage>
</organism>
<evidence type="ECO:0000313" key="2">
    <source>
        <dbReference type="Proteomes" id="UP001179181"/>
    </source>
</evidence>
<proteinExistence type="predicted"/>
<evidence type="ECO:0000313" key="1">
    <source>
        <dbReference type="EMBL" id="NIJ54565.1"/>
    </source>
</evidence>